<evidence type="ECO:0000313" key="3">
    <source>
        <dbReference type="Proteomes" id="UP000499080"/>
    </source>
</evidence>
<gene>
    <name evidence="2" type="ORF">AVEN_77884_1</name>
</gene>
<dbReference type="GO" id="GO:0003676">
    <property type="term" value="F:nucleic acid binding"/>
    <property type="evidence" value="ECO:0007669"/>
    <property type="project" value="InterPro"/>
</dbReference>
<evidence type="ECO:0000313" key="2">
    <source>
        <dbReference type="EMBL" id="GBN68683.1"/>
    </source>
</evidence>
<dbReference type="Gene3D" id="3.30.420.10">
    <property type="entry name" value="Ribonuclease H-like superfamily/Ribonuclease H"/>
    <property type="match status" value="1"/>
</dbReference>
<name>A0A4Y2QZ97_ARAVE</name>
<dbReference type="OrthoDB" id="6503912at2759"/>
<reference evidence="2 3" key="1">
    <citation type="journal article" date="2019" name="Sci. Rep.">
        <title>Orb-weaving spider Araneus ventricosus genome elucidates the spidroin gene catalogue.</title>
        <authorList>
            <person name="Kono N."/>
            <person name="Nakamura H."/>
            <person name="Ohtoshi R."/>
            <person name="Moran D.A.P."/>
            <person name="Shinohara A."/>
            <person name="Yoshida Y."/>
            <person name="Fujiwara M."/>
            <person name="Mori M."/>
            <person name="Tomita M."/>
            <person name="Arakawa K."/>
        </authorList>
    </citation>
    <scope>NUCLEOTIDE SEQUENCE [LARGE SCALE GENOMIC DNA]</scope>
</reference>
<proteinExistence type="predicted"/>
<organism evidence="2 3">
    <name type="scientific">Araneus ventricosus</name>
    <name type="common">Orbweaver spider</name>
    <name type="synonym">Epeira ventricosa</name>
    <dbReference type="NCBI Taxonomy" id="182803"/>
    <lineage>
        <taxon>Eukaryota</taxon>
        <taxon>Metazoa</taxon>
        <taxon>Ecdysozoa</taxon>
        <taxon>Arthropoda</taxon>
        <taxon>Chelicerata</taxon>
        <taxon>Arachnida</taxon>
        <taxon>Araneae</taxon>
        <taxon>Araneomorphae</taxon>
        <taxon>Entelegynae</taxon>
        <taxon>Araneoidea</taxon>
        <taxon>Araneidae</taxon>
        <taxon>Araneus</taxon>
    </lineage>
</organism>
<comment type="caution">
    <text evidence="2">The sequence shown here is derived from an EMBL/GenBank/DDBJ whole genome shotgun (WGS) entry which is preliminary data.</text>
</comment>
<dbReference type="InterPro" id="IPR036397">
    <property type="entry name" value="RNaseH_sf"/>
</dbReference>
<accession>A0A4Y2QZ97</accession>
<feature type="domain" description="Tc1-like transposase DDE" evidence="1">
    <location>
        <begin position="4"/>
        <end position="42"/>
    </location>
</feature>
<dbReference type="AlphaFoldDB" id="A0A4Y2QZ97"/>
<keyword evidence="3" id="KW-1185">Reference proteome</keyword>
<dbReference type="Pfam" id="PF13358">
    <property type="entry name" value="DDE_3"/>
    <property type="match status" value="1"/>
</dbReference>
<sequence>MKHISVSEWPTASPDLSPIDNIWRILKRNVAQRRHRNIQQLQDYLRQELGKLSAATLSRLVSSMPCCGNRTEQTFLSLVVQGNTLASFIITICFVAS</sequence>
<dbReference type="Proteomes" id="UP000499080">
    <property type="component" value="Unassembled WGS sequence"/>
</dbReference>
<protein>
    <recommendedName>
        <fullName evidence="1">Tc1-like transposase DDE domain-containing protein</fullName>
    </recommendedName>
</protein>
<evidence type="ECO:0000259" key="1">
    <source>
        <dbReference type="Pfam" id="PF13358"/>
    </source>
</evidence>
<dbReference type="InterPro" id="IPR038717">
    <property type="entry name" value="Tc1-like_DDE_dom"/>
</dbReference>
<dbReference type="EMBL" id="BGPR01015294">
    <property type="protein sequence ID" value="GBN68683.1"/>
    <property type="molecule type" value="Genomic_DNA"/>
</dbReference>